<dbReference type="NCBIfam" id="TIGR00688">
    <property type="entry name" value="rarD"/>
    <property type="match status" value="1"/>
</dbReference>
<evidence type="ECO:0000256" key="5">
    <source>
        <dbReference type="ARBA" id="ARBA00022692"/>
    </source>
</evidence>
<dbReference type="PANTHER" id="PTHR22911:SF137">
    <property type="entry name" value="SOLUTE CARRIER FAMILY 35 MEMBER G2-RELATED"/>
    <property type="match status" value="1"/>
</dbReference>
<evidence type="ECO:0000256" key="6">
    <source>
        <dbReference type="ARBA" id="ARBA00022989"/>
    </source>
</evidence>
<accession>A0A1G8JV40</accession>
<dbReference type="InterPro" id="IPR004626">
    <property type="entry name" value="RarD"/>
</dbReference>
<protein>
    <submittedName>
        <fullName evidence="10">Chloramphenicol-sensitive protein RarD</fullName>
    </submittedName>
</protein>
<evidence type="ECO:0000313" key="11">
    <source>
        <dbReference type="Proteomes" id="UP000199527"/>
    </source>
</evidence>
<dbReference type="Proteomes" id="UP000199527">
    <property type="component" value="Unassembled WGS sequence"/>
</dbReference>
<evidence type="ECO:0000256" key="7">
    <source>
        <dbReference type="ARBA" id="ARBA00023136"/>
    </source>
</evidence>
<comment type="similarity">
    <text evidence="2">Belongs to the EamA transporter family.</text>
</comment>
<evidence type="ECO:0000256" key="2">
    <source>
        <dbReference type="ARBA" id="ARBA00007362"/>
    </source>
</evidence>
<keyword evidence="5 8" id="KW-0812">Transmembrane</keyword>
<dbReference type="InterPro" id="IPR037185">
    <property type="entry name" value="EmrE-like"/>
</dbReference>
<comment type="subcellular location">
    <subcellularLocation>
        <location evidence="1">Cell membrane</location>
        <topology evidence="1">Multi-pass membrane protein</topology>
    </subcellularLocation>
</comment>
<keyword evidence="3" id="KW-0813">Transport</keyword>
<dbReference type="SUPFAM" id="SSF103481">
    <property type="entry name" value="Multidrug resistance efflux transporter EmrE"/>
    <property type="match status" value="2"/>
</dbReference>
<organism evidence="10 11">
    <name type="scientific">Ferrimonas sediminum</name>
    <dbReference type="NCBI Taxonomy" id="718193"/>
    <lineage>
        <taxon>Bacteria</taxon>
        <taxon>Pseudomonadati</taxon>
        <taxon>Pseudomonadota</taxon>
        <taxon>Gammaproteobacteria</taxon>
        <taxon>Alteromonadales</taxon>
        <taxon>Ferrimonadaceae</taxon>
        <taxon>Ferrimonas</taxon>
    </lineage>
</organism>
<evidence type="ECO:0000256" key="4">
    <source>
        <dbReference type="ARBA" id="ARBA00022475"/>
    </source>
</evidence>
<feature type="transmembrane region" description="Helical" evidence="8">
    <location>
        <begin position="266"/>
        <end position="287"/>
    </location>
</feature>
<keyword evidence="7 8" id="KW-0472">Membrane</keyword>
<feature type="transmembrane region" description="Helical" evidence="8">
    <location>
        <begin position="9"/>
        <end position="27"/>
    </location>
</feature>
<dbReference type="OrthoDB" id="369870at2"/>
<dbReference type="RefSeq" id="WP_090360362.1">
    <property type="nucleotide sequence ID" value="NZ_FNEM01000001.1"/>
</dbReference>
<dbReference type="InterPro" id="IPR000620">
    <property type="entry name" value="EamA_dom"/>
</dbReference>
<dbReference type="EMBL" id="FNEM01000001">
    <property type="protein sequence ID" value="SDI34995.1"/>
    <property type="molecule type" value="Genomic_DNA"/>
</dbReference>
<feature type="transmembrane region" description="Helical" evidence="8">
    <location>
        <begin position="39"/>
        <end position="61"/>
    </location>
</feature>
<reference evidence="11" key="1">
    <citation type="submission" date="2016-10" db="EMBL/GenBank/DDBJ databases">
        <authorList>
            <person name="Varghese N."/>
            <person name="Submissions S."/>
        </authorList>
    </citation>
    <scope>NUCLEOTIDE SEQUENCE [LARGE SCALE GENOMIC DNA]</scope>
    <source>
        <strain evidence="11">DSM 23317</strain>
    </source>
</reference>
<feature type="transmembrane region" description="Helical" evidence="8">
    <location>
        <begin position="73"/>
        <end position="92"/>
    </location>
</feature>
<feature type="transmembrane region" description="Helical" evidence="8">
    <location>
        <begin position="179"/>
        <end position="197"/>
    </location>
</feature>
<name>A0A1G8JV40_9GAMM</name>
<proteinExistence type="inferred from homology"/>
<evidence type="ECO:0000259" key="9">
    <source>
        <dbReference type="Pfam" id="PF00892"/>
    </source>
</evidence>
<evidence type="ECO:0000256" key="1">
    <source>
        <dbReference type="ARBA" id="ARBA00004651"/>
    </source>
</evidence>
<feature type="transmembrane region" description="Helical" evidence="8">
    <location>
        <begin position="238"/>
        <end position="260"/>
    </location>
</feature>
<feature type="transmembrane region" description="Helical" evidence="8">
    <location>
        <begin position="104"/>
        <end position="121"/>
    </location>
</feature>
<dbReference type="AlphaFoldDB" id="A0A1G8JV40"/>
<dbReference type="GO" id="GO:0005886">
    <property type="term" value="C:plasma membrane"/>
    <property type="evidence" value="ECO:0007669"/>
    <property type="project" value="UniProtKB-SubCell"/>
</dbReference>
<feature type="transmembrane region" description="Helical" evidence="8">
    <location>
        <begin position="151"/>
        <end position="167"/>
    </location>
</feature>
<keyword evidence="11" id="KW-1185">Reference proteome</keyword>
<dbReference type="PANTHER" id="PTHR22911">
    <property type="entry name" value="ACYL-MALONYL CONDENSING ENZYME-RELATED"/>
    <property type="match status" value="1"/>
</dbReference>
<evidence type="ECO:0000256" key="3">
    <source>
        <dbReference type="ARBA" id="ARBA00022448"/>
    </source>
</evidence>
<evidence type="ECO:0000313" key="10">
    <source>
        <dbReference type="EMBL" id="SDI34995.1"/>
    </source>
</evidence>
<evidence type="ECO:0000256" key="8">
    <source>
        <dbReference type="SAM" id="Phobius"/>
    </source>
</evidence>
<keyword evidence="4" id="KW-1003">Cell membrane</keyword>
<dbReference type="Pfam" id="PF00892">
    <property type="entry name" value="EamA"/>
    <property type="match status" value="1"/>
</dbReference>
<feature type="transmembrane region" description="Helical" evidence="8">
    <location>
        <begin position="209"/>
        <end position="231"/>
    </location>
</feature>
<gene>
    <name evidence="10" type="ORF">SAMN04488540_101167</name>
</gene>
<feature type="domain" description="EamA" evidence="9">
    <location>
        <begin position="9"/>
        <end position="142"/>
    </location>
</feature>
<keyword evidence="6 8" id="KW-1133">Transmembrane helix</keyword>
<sequence>MQNQEFRHGVIYAIMAYCMWGFAPLYFKSIAEVPATEILMHRVIWSFVMMLLLVAVTGQFSAVRRLLRQPRQLLTLTATATLVAGNWLIFIWAVNSGRMLDASLGYFINPLFNVALGMLFLGERLPRMQLMAVGLAATGVVVELVHFGSLPWISLALASSFGLYGLLRKKVALQSITGLFVETAMMLPVALLFWAQLDSPTSNFGNNPLQLNLLIAAAGVITTLPLLCFAAAAVRIPFYMLGVFQYIGPSLMFGLAITLYDEQLDPAQLTTFCFIWAALVLFTFDMWRQSRKKRRA</sequence>